<dbReference type="GO" id="GO:0015074">
    <property type="term" value="P:DNA integration"/>
    <property type="evidence" value="ECO:0007669"/>
    <property type="project" value="InterPro"/>
</dbReference>
<gene>
    <name evidence="3" type="ORF">VITISV_041142</name>
</gene>
<dbReference type="AlphaFoldDB" id="A5C3F7"/>
<dbReference type="InterPro" id="IPR001584">
    <property type="entry name" value="Integrase_cat-core"/>
</dbReference>
<proteinExistence type="predicted"/>
<dbReference type="InterPro" id="IPR025724">
    <property type="entry name" value="GAG-pre-integrase_dom"/>
</dbReference>
<feature type="region of interest" description="Disordered" evidence="1">
    <location>
        <begin position="182"/>
        <end position="214"/>
    </location>
</feature>
<dbReference type="PROSITE" id="PS50994">
    <property type="entry name" value="INTEGRASE"/>
    <property type="match status" value="1"/>
</dbReference>
<feature type="region of interest" description="Disordered" evidence="1">
    <location>
        <begin position="582"/>
        <end position="612"/>
    </location>
</feature>
<dbReference type="PANTHER" id="PTHR11439:SF442">
    <property type="entry name" value="CYSTEINE-RICH RLK (RECEPTOR-LIKE PROTEIN KINASE) 8"/>
    <property type="match status" value="1"/>
</dbReference>
<protein>
    <recommendedName>
        <fullName evidence="2">Integrase catalytic domain-containing protein</fullName>
    </recommendedName>
</protein>
<dbReference type="InterPro" id="IPR036397">
    <property type="entry name" value="RNaseH_sf"/>
</dbReference>
<feature type="compositionally biased region" description="Basic and acidic residues" evidence="1">
    <location>
        <begin position="238"/>
        <end position="252"/>
    </location>
</feature>
<dbReference type="EMBL" id="AM480763">
    <property type="protein sequence ID" value="CAN75259.1"/>
    <property type="molecule type" value="Genomic_DNA"/>
</dbReference>
<feature type="compositionally biased region" description="Basic and acidic residues" evidence="1">
    <location>
        <begin position="582"/>
        <end position="598"/>
    </location>
</feature>
<dbReference type="InterPro" id="IPR054722">
    <property type="entry name" value="PolX-like_BBD"/>
</dbReference>
<evidence type="ECO:0000259" key="2">
    <source>
        <dbReference type="PROSITE" id="PS50994"/>
    </source>
</evidence>
<dbReference type="CDD" id="cd09272">
    <property type="entry name" value="RNase_HI_RT_Ty1"/>
    <property type="match status" value="1"/>
</dbReference>
<evidence type="ECO:0000313" key="3">
    <source>
        <dbReference type="EMBL" id="CAN75259.1"/>
    </source>
</evidence>
<dbReference type="Pfam" id="PF13976">
    <property type="entry name" value="gag_pre-integrs"/>
    <property type="match status" value="1"/>
</dbReference>
<feature type="domain" description="Integrase catalytic" evidence="2">
    <location>
        <begin position="496"/>
        <end position="675"/>
    </location>
</feature>
<dbReference type="GO" id="GO:0003676">
    <property type="term" value="F:nucleic acid binding"/>
    <property type="evidence" value="ECO:0007669"/>
    <property type="project" value="InterPro"/>
</dbReference>
<feature type="region of interest" description="Disordered" evidence="1">
    <location>
        <begin position="233"/>
        <end position="252"/>
    </location>
</feature>
<dbReference type="Pfam" id="PF14223">
    <property type="entry name" value="Retrotran_gag_2"/>
    <property type="match status" value="1"/>
</dbReference>
<sequence>MVLKWQHAMSLELQALESNGIRSLTTLPTYRPIERYKARLVTKGYIEQEGSDYLETFSPIAKVVTVKGFKRSAVASSLFIKTNGNSFTTLLVYVDDKIVASNNKKHVEDLKRFTDTVNGLEALGKTYKEFEKVMKILRSLLSKWYTKVTAIQEAKELTKLPMEELIGSLMTHDINLTKKLQEGEDKKKKSIARKATTKEEEDVEEEKPSDEDDDLALITRKLNKYMRGERFRGRKFTSRRDPSKKESSSHGHIKYDCPLYKSEAKRRMKKAMMATWSESEESSEAENEKEVANMCFMAIYDLDEGSKKDKWFLDSGCSRHMTGDESKFAFLTKRKGGYVTFGDNSKGRIIGQGNIGNDTSSLIESVLLVDGLKHNLLSISQLCDKCFKVIFEASHCIIKDIQNDKTIFIGHICDNIYAINISKYDDHDRCFSSMHDQSWLWHRRLGHANIDLISQLNKDELVRGLPKINFQKDKLCEACQMGKQIKNSFKNKNFISTTRPLKLLHMDLFGPSRTPSLGGKSYAFVIVDDFSRYTWVLFLSQKNEAFYEFSKFCNKVQNEKEKESFDDDLGLKTSMRKLQIEDRRQQEEVVEDPKKEESPLTLPLPQQVQGESSQDLPKDWKFVINHPQDQIIGNLSSGEGTFINQAKYVRALLKRFNMEEAKTMKTPMSSSIKLDMDEKGKPVNSTMYKGMIGSLLYLTASRLDIMYSVCLCARFQPCPKESHLSAVKRILRYLKGTMDIGLWYPKGDNFELIGYSDADFVGCKVERKNTSGTCHFLGHSLVSWHSKKQNSVALSTAEAEYIRAGLCCAQILWMKQTLSDFNLIFEHVPIKCDNTSAINISKNPMQYSRTKHIEIRHHFLRDHAQKGDITLEFVSTKDQLADIFTKPLSEEQFVDIRRQLGVISL</sequence>
<name>A5C3F7_VITVI</name>
<dbReference type="Gene3D" id="3.30.420.10">
    <property type="entry name" value="Ribonuclease H-like superfamily/Ribonuclease H"/>
    <property type="match status" value="1"/>
</dbReference>
<dbReference type="SUPFAM" id="SSF53098">
    <property type="entry name" value="Ribonuclease H-like"/>
    <property type="match status" value="1"/>
</dbReference>
<evidence type="ECO:0000256" key="1">
    <source>
        <dbReference type="SAM" id="MobiDB-lite"/>
    </source>
</evidence>
<dbReference type="PANTHER" id="PTHR11439">
    <property type="entry name" value="GAG-POL-RELATED RETROTRANSPOSON"/>
    <property type="match status" value="1"/>
</dbReference>
<reference evidence="3" key="1">
    <citation type="journal article" date="2007" name="PLoS ONE">
        <title>The first genome sequence of an elite grapevine cultivar (Pinot noir Vitis vinifera L.): coping with a highly heterozygous genome.</title>
        <authorList>
            <person name="Velasco R."/>
            <person name="Zharkikh A."/>
            <person name="Troggio M."/>
            <person name="Cartwright D.A."/>
            <person name="Cestaro A."/>
            <person name="Pruss D."/>
            <person name="Pindo M."/>
            <person name="FitzGerald L.M."/>
            <person name="Vezzulli S."/>
            <person name="Reid J."/>
            <person name="Malacarne G."/>
            <person name="Iliev D."/>
            <person name="Coppola G."/>
            <person name="Wardell B."/>
            <person name="Micheletti D."/>
            <person name="Macalma T."/>
            <person name="Facci M."/>
            <person name="Mitchell J.T."/>
            <person name="Perazzolli M."/>
            <person name="Eldredge G."/>
            <person name="Gatto P."/>
            <person name="Oyzerski R."/>
            <person name="Moretto M."/>
            <person name="Gutin N."/>
            <person name="Stefanini M."/>
            <person name="Chen Y."/>
            <person name="Segala C."/>
            <person name="Davenport C."/>
            <person name="Dematte L."/>
            <person name="Mraz A."/>
            <person name="Battilana J."/>
            <person name="Stormo K."/>
            <person name="Costa F."/>
            <person name="Tao Q."/>
            <person name="Si-Ammour A."/>
            <person name="Harkins T."/>
            <person name="Lackey A."/>
            <person name="Perbost C."/>
            <person name="Taillon B."/>
            <person name="Stella A."/>
            <person name="Solovyev V."/>
            <person name="Fawcett J.A."/>
            <person name="Sterck L."/>
            <person name="Vandepoele K."/>
            <person name="Grando S.M."/>
            <person name="Toppo S."/>
            <person name="Moser C."/>
            <person name="Lanchbury J."/>
            <person name="Bogden R."/>
            <person name="Skolnick M."/>
            <person name="Sgaramella V."/>
            <person name="Bhatnagar S.K."/>
            <person name="Fontana P."/>
            <person name="Gutin A."/>
            <person name="Van de Peer Y."/>
            <person name="Salamini F."/>
            <person name="Viola R."/>
        </authorList>
    </citation>
    <scope>NUCLEOTIDE SEQUENCE</scope>
</reference>
<accession>A5C3F7</accession>
<dbReference type="InterPro" id="IPR012337">
    <property type="entry name" value="RNaseH-like_sf"/>
</dbReference>
<dbReference type="Pfam" id="PF22936">
    <property type="entry name" value="Pol_BBD"/>
    <property type="match status" value="1"/>
</dbReference>
<organism evidence="3">
    <name type="scientific">Vitis vinifera</name>
    <name type="common">Grape</name>
    <dbReference type="NCBI Taxonomy" id="29760"/>
    <lineage>
        <taxon>Eukaryota</taxon>
        <taxon>Viridiplantae</taxon>
        <taxon>Streptophyta</taxon>
        <taxon>Embryophyta</taxon>
        <taxon>Tracheophyta</taxon>
        <taxon>Spermatophyta</taxon>
        <taxon>Magnoliopsida</taxon>
        <taxon>eudicotyledons</taxon>
        <taxon>Gunneridae</taxon>
        <taxon>Pentapetalae</taxon>
        <taxon>rosids</taxon>
        <taxon>Vitales</taxon>
        <taxon>Vitaceae</taxon>
        <taxon>Viteae</taxon>
        <taxon>Vitis</taxon>
    </lineage>
</organism>
<feature type="compositionally biased region" description="Acidic residues" evidence="1">
    <location>
        <begin position="199"/>
        <end position="214"/>
    </location>
</feature>